<dbReference type="CDD" id="cd09272">
    <property type="entry name" value="RNase_HI_RT_Ty1"/>
    <property type="match status" value="1"/>
</dbReference>
<evidence type="ECO:0000313" key="2">
    <source>
        <dbReference type="EMBL" id="CAG7723393.1"/>
    </source>
</evidence>
<proteinExistence type="predicted"/>
<gene>
    <name evidence="2" type="ORF">AFUS01_LOCUS12483</name>
</gene>
<feature type="region of interest" description="Disordered" evidence="1">
    <location>
        <begin position="177"/>
        <end position="199"/>
    </location>
</feature>
<evidence type="ECO:0000313" key="3">
    <source>
        <dbReference type="Proteomes" id="UP000708208"/>
    </source>
</evidence>
<feature type="compositionally biased region" description="Polar residues" evidence="1">
    <location>
        <begin position="177"/>
        <end position="198"/>
    </location>
</feature>
<dbReference type="OrthoDB" id="6699492at2759"/>
<dbReference type="Proteomes" id="UP000708208">
    <property type="component" value="Unassembled WGS sequence"/>
</dbReference>
<organism evidence="2 3">
    <name type="scientific">Allacma fusca</name>
    <dbReference type="NCBI Taxonomy" id="39272"/>
    <lineage>
        <taxon>Eukaryota</taxon>
        <taxon>Metazoa</taxon>
        <taxon>Ecdysozoa</taxon>
        <taxon>Arthropoda</taxon>
        <taxon>Hexapoda</taxon>
        <taxon>Collembola</taxon>
        <taxon>Symphypleona</taxon>
        <taxon>Sminthuridae</taxon>
        <taxon>Allacma</taxon>
    </lineage>
</organism>
<dbReference type="AlphaFoldDB" id="A0A8J2NY96"/>
<dbReference type="EMBL" id="CAJVCH010098746">
    <property type="protein sequence ID" value="CAG7723393.1"/>
    <property type="molecule type" value="Genomic_DNA"/>
</dbReference>
<reference evidence="2" key="1">
    <citation type="submission" date="2021-06" db="EMBL/GenBank/DDBJ databases">
        <authorList>
            <person name="Hodson N. C."/>
            <person name="Mongue J. A."/>
            <person name="Jaron S. K."/>
        </authorList>
    </citation>
    <scope>NUCLEOTIDE SEQUENCE</scope>
</reference>
<protein>
    <submittedName>
        <fullName evidence="2">Uncharacterized protein</fullName>
    </submittedName>
</protein>
<accession>A0A8J2NY96</accession>
<keyword evidence="3" id="KW-1185">Reference proteome</keyword>
<evidence type="ECO:0000256" key="1">
    <source>
        <dbReference type="SAM" id="MobiDB-lite"/>
    </source>
</evidence>
<name>A0A8J2NY96_9HEXA</name>
<sequence length="241" mass="26879">MALYPTHPSHIAPKQMEGLSGTWNFNAYTDSDYAGDKVTRKSTLGFAVLLNGAIITWSSQKQPCVSLSSTEAEYIALTSGAREVVWLREFLDELGYNQRGPTTILVDQSAIRLVMNPEMHARSKHIDVRFHCIRELVSNNQVQVEYVPTDDHFADCLTKSLLKGKLHKNHERLGIKSTQQGTNHASHQQRSSSQVASISPTASWASLPSSLLSQHQELHTARQSSGERASILLQRDTRKLC</sequence>
<dbReference type="PANTHER" id="PTHR11439:SF517">
    <property type="entry name" value="CYSTEINE-RICH RLK (RECEPTOR-LIKE PROTEIN KINASE) 8"/>
    <property type="match status" value="1"/>
</dbReference>
<comment type="caution">
    <text evidence="2">The sequence shown here is derived from an EMBL/GenBank/DDBJ whole genome shotgun (WGS) entry which is preliminary data.</text>
</comment>
<dbReference type="PANTHER" id="PTHR11439">
    <property type="entry name" value="GAG-POL-RELATED RETROTRANSPOSON"/>
    <property type="match status" value="1"/>
</dbReference>